<dbReference type="Proteomes" id="UP000036987">
    <property type="component" value="Unassembled WGS sequence"/>
</dbReference>
<organism evidence="1 2">
    <name type="scientific">Zostera marina</name>
    <name type="common">Eelgrass</name>
    <dbReference type="NCBI Taxonomy" id="29655"/>
    <lineage>
        <taxon>Eukaryota</taxon>
        <taxon>Viridiplantae</taxon>
        <taxon>Streptophyta</taxon>
        <taxon>Embryophyta</taxon>
        <taxon>Tracheophyta</taxon>
        <taxon>Spermatophyta</taxon>
        <taxon>Magnoliopsida</taxon>
        <taxon>Liliopsida</taxon>
        <taxon>Zosteraceae</taxon>
        <taxon>Zostera</taxon>
    </lineage>
</organism>
<reference evidence="2" key="1">
    <citation type="journal article" date="2016" name="Nature">
        <title>The genome of the seagrass Zostera marina reveals angiosperm adaptation to the sea.</title>
        <authorList>
            <person name="Olsen J.L."/>
            <person name="Rouze P."/>
            <person name="Verhelst B."/>
            <person name="Lin Y.-C."/>
            <person name="Bayer T."/>
            <person name="Collen J."/>
            <person name="Dattolo E."/>
            <person name="De Paoli E."/>
            <person name="Dittami S."/>
            <person name="Maumus F."/>
            <person name="Michel G."/>
            <person name="Kersting A."/>
            <person name="Lauritano C."/>
            <person name="Lohaus R."/>
            <person name="Toepel M."/>
            <person name="Tonon T."/>
            <person name="Vanneste K."/>
            <person name="Amirebrahimi M."/>
            <person name="Brakel J."/>
            <person name="Bostroem C."/>
            <person name="Chovatia M."/>
            <person name="Grimwood J."/>
            <person name="Jenkins J.W."/>
            <person name="Jueterbock A."/>
            <person name="Mraz A."/>
            <person name="Stam W.T."/>
            <person name="Tice H."/>
            <person name="Bornberg-Bauer E."/>
            <person name="Green P.J."/>
            <person name="Pearson G.A."/>
            <person name="Procaccini G."/>
            <person name="Duarte C.M."/>
            <person name="Schmutz J."/>
            <person name="Reusch T.B.H."/>
            <person name="Van de Peer Y."/>
        </authorList>
    </citation>
    <scope>NUCLEOTIDE SEQUENCE [LARGE SCALE GENOMIC DNA]</scope>
    <source>
        <strain evidence="2">cv. Finnish</strain>
    </source>
</reference>
<sequence length="234" mass="27452">MIMPAPPCKNDDIYTRFDTMKKKIMARIKMLSQMNYFENISSSGDISLKPPRLFTAEEVLIGVNTKGNVFDRIARLGDRVIKIEEVMKRKRRKRKKKKKKGDCKEDIIINHQKKNLVEEKEGLSKLYEEKCENPLIVDETTKDFRTLALVHKILDMGTFEKPSAAGFGFDLGLHESCEGTTFFEENVIKRVFPMINFWKLKRLDKMEIKRLLSIQGIITYTFWEMRETKPMVYV</sequence>
<dbReference type="PANTHER" id="PTHR34190">
    <property type="entry name" value="EXPRESSED PROTEIN"/>
    <property type="match status" value="1"/>
</dbReference>
<protein>
    <submittedName>
        <fullName evidence="1">Uncharacterized protein</fullName>
    </submittedName>
</protein>
<accession>A0A0K9PPH0</accession>
<dbReference type="EMBL" id="LFYR01000705">
    <property type="protein sequence ID" value="KMZ70864.1"/>
    <property type="molecule type" value="Genomic_DNA"/>
</dbReference>
<comment type="caution">
    <text evidence="1">The sequence shown here is derived from an EMBL/GenBank/DDBJ whole genome shotgun (WGS) entry which is preliminary data.</text>
</comment>
<dbReference type="AlphaFoldDB" id="A0A0K9PPH0"/>
<gene>
    <name evidence="1" type="ORF">ZOSMA_192G00410</name>
</gene>
<keyword evidence="2" id="KW-1185">Reference proteome</keyword>
<evidence type="ECO:0000313" key="2">
    <source>
        <dbReference type="Proteomes" id="UP000036987"/>
    </source>
</evidence>
<evidence type="ECO:0000313" key="1">
    <source>
        <dbReference type="EMBL" id="KMZ70864.1"/>
    </source>
</evidence>
<dbReference type="PANTHER" id="PTHR34190:SF4">
    <property type="entry name" value="EXPRESSED PROTEIN"/>
    <property type="match status" value="1"/>
</dbReference>
<proteinExistence type="predicted"/>
<name>A0A0K9PPH0_ZOSMR</name>